<dbReference type="InterPro" id="IPR005486">
    <property type="entry name" value="Glucokinase_regulatory_CS"/>
</dbReference>
<dbReference type="InterPro" id="IPR005488">
    <property type="entry name" value="Etherase_MurQ"/>
</dbReference>
<dbReference type="FunFam" id="3.40.50.10490:FF:000014">
    <property type="entry name" value="N-acetylmuramic acid 6-phosphate etherase"/>
    <property type="match status" value="1"/>
</dbReference>
<dbReference type="CDD" id="cd05007">
    <property type="entry name" value="SIS_Etherase"/>
    <property type="match status" value="1"/>
</dbReference>
<comment type="function">
    <text evidence="3">Specifically catalyzes the cleavage of the D-lactyl ether substituent of MurNAc 6-phosphate, producing GlcNAc 6-phosphate and D-lactate.</text>
</comment>
<dbReference type="InterPro" id="IPR046348">
    <property type="entry name" value="SIS_dom_sf"/>
</dbReference>
<comment type="miscellaneous">
    <text evidence="3">A lyase-type mechanism (elimination/hydration) is suggested for the cleavage of the lactyl ether bond of MurNAc 6-phosphate, with the formation of an alpha,beta-unsaturated aldehyde intermediate with (E)-stereochemistry, followed by the syn addition of water to give product.</text>
</comment>
<dbReference type="GO" id="GO:0046348">
    <property type="term" value="P:amino sugar catabolic process"/>
    <property type="evidence" value="ECO:0007669"/>
    <property type="project" value="InterPro"/>
</dbReference>
<proteinExistence type="inferred from homology"/>
<dbReference type="InterPro" id="IPR040190">
    <property type="entry name" value="MURQ/GCKR"/>
</dbReference>
<keyword evidence="1 3" id="KW-0456">Lyase</keyword>
<dbReference type="EC" id="4.2.1.126" evidence="3"/>
<evidence type="ECO:0000259" key="4">
    <source>
        <dbReference type="PROSITE" id="PS51464"/>
    </source>
</evidence>
<dbReference type="RefSeq" id="WP_040093818.1">
    <property type="nucleotide sequence ID" value="NZ_CM020866.1"/>
</dbReference>
<dbReference type="NCBIfam" id="NF009222">
    <property type="entry name" value="PRK12570.1"/>
    <property type="match status" value="1"/>
</dbReference>
<sequence length="301" mass="31930">MQKIDLSKIDTEQRNPNSMALDQADTMGVLTIINNEDAKIAAAVQAQLPTIAKVIDLIFTRFSQGGRLIYMGAGTSGRLGILDASEMLPTYGLKPDQIIGIIAGGDDAIRTPAEGAEDDRELGVADLKALNLQPLDTVVGIGASGRTPYVLAGLEYAKTIGALAVGLCMTKNSEMLAVADEVIAIETGAEVVTGSTRMKAGTATKLVCNMISTTLMVKWGKVYQNLMVDLLATNEKLKVRTARIVKAVTNASDDVVATTLTAANYACKNAIVMILKNVSYAESETLLAEYDNLVTKVINSK</sequence>
<dbReference type="AlphaFoldDB" id="A0A2P6FEN3"/>
<feature type="active site" evidence="3">
    <location>
        <position position="117"/>
    </location>
</feature>
<dbReference type="Pfam" id="PF22645">
    <property type="entry name" value="GKRP_SIS_N"/>
    <property type="match status" value="1"/>
</dbReference>
<accession>A0A2P6FEN3</accession>
<dbReference type="GO" id="GO:0097173">
    <property type="term" value="P:N-acetylmuramic acid catabolic process"/>
    <property type="evidence" value="ECO:0007669"/>
    <property type="project" value="UniProtKB-UniPathway"/>
</dbReference>
<dbReference type="Proteomes" id="UP000031565">
    <property type="component" value="Unassembled WGS sequence"/>
</dbReference>
<reference evidence="5 6" key="1">
    <citation type="journal article" date="2015" name="MBio">
        <title>Genome sequence of the Drosophila melanogaster male-killing Spiroplasma strain MSRO endosymbiont.</title>
        <authorList>
            <person name="Paredes J.C."/>
            <person name="Herren J.K."/>
            <person name="Schupfer F."/>
            <person name="Marin R."/>
            <person name="Claverol S."/>
            <person name="Kuo C.H."/>
            <person name="Lemaitre B."/>
            <person name="Beven L."/>
        </authorList>
    </citation>
    <scope>NUCLEOTIDE SEQUENCE [LARGE SCALE GENOMIC DNA]</scope>
    <source>
        <strain evidence="5 6">MSRO</strain>
    </source>
</reference>
<dbReference type="Gene3D" id="3.40.50.10490">
    <property type="entry name" value="Glucose-6-phosphate isomerase like protein, domain 1"/>
    <property type="match status" value="1"/>
</dbReference>
<evidence type="ECO:0000256" key="2">
    <source>
        <dbReference type="ARBA" id="ARBA00023277"/>
    </source>
</evidence>
<dbReference type="NCBIfam" id="TIGR00274">
    <property type="entry name" value="N-acetylmuramic acid 6-phosphate etherase"/>
    <property type="match status" value="1"/>
</dbReference>
<organism evidence="5 6">
    <name type="scientific">Spiroplasma poulsonii</name>
    <dbReference type="NCBI Taxonomy" id="2138"/>
    <lineage>
        <taxon>Bacteria</taxon>
        <taxon>Bacillati</taxon>
        <taxon>Mycoplasmatota</taxon>
        <taxon>Mollicutes</taxon>
        <taxon>Entomoplasmatales</taxon>
        <taxon>Spiroplasmataceae</taxon>
        <taxon>Spiroplasma</taxon>
    </lineage>
</organism>
<dbReference type="PROSITE" id="PS01272">
    <property type="entry name" value="GCKR"/>
    <property type="match status" value="1"/>
</dbReference>
<dbReference type="OrthoDB" id="9813395at2"/>
<dbReference type="GO" id="GO:0009254">
    <property type="term" value="P:peptidoglycan turnover"/>
    <property type="evidence" value="ECO:0007669"/>
    <property type="project" value="TreeGrafter"/>
</dbReference>
<comment type="catalytic activity">
    <reaction evidence="3">
        <text>N-acetyl-D-muramate 6-phosphate + H2O = N-acetyl-D-glucosamine 6-phosphate + (R)-lactate</text>
        <dbReference type="Rhea" id="RHEA:26410"/>
        <dbReference type="ChEBI" id="CHEBI:15377"/>
        <dbReference type="ChEBI" id="CHEBI:16004"/>
        <dbReference type="ChEBI" id="CHEBI:57513"/>
        <dbReference type="ChEBI" id="CHEBI:58722"/>
        <dbReference type="EC" id="4.2.1.126"/>
    </reaction>
</comment>
<dbReference type="GO" id="GO:0097367">
    <property type="term" value="F:carbohydrate derivative binding"/>
    <property type="evidence" value="ECO:0007669"/>
    <property type="project" value="InterPro"/>
</dbReference>
<dbReference type="EMBL" id="JTLV02000001">
    <property type="protein sequence ID" value="PQM31923.1"/>
    <property type="molecule type" value="Genomic_DNA"/>
</dbReference>
<keyword evidence="2 3" id="KW-0119">Carbohydrate metabolism</keyword>
<feature type="domain" description="SIS" evidence="4">
    <location>
        <begin position="58"/>
        <end position="221"/>
    </location>
</feature>
<dbReference type="GO" id="GO:0016835">
    <property type="term" value="F:carbon-oxygen lyase activity"/>
    <property type="evidence" value="ECO:0007669"/>
    <property type="project" value="UniProtKB-UniRule"/>
</dbReference>
<dbReference type="HAMAP" id="MF_00068">
    <property type="entry name" value="MurQ"/>
    <property type="match status" value="1"/>
</dbReference>
<evidence type="ECO:0000313" key="5">
    <source>
        <dbReference type="EMBL" id="PQM31923.1"/>
    </source>
</evidence>
<dbReference type="Gene3D" id="1.10.8.1080">
    <property type="match status" value="1"/>
</dbReference>
<evidence type="ECO:0000256" key="3">
    <source>
        <dbReference type="HAMAP-Rule" id="MF_00068"/>
    </source>
</evidence>
<evidence type="ECO:0000256" key="1">
    <source>
        <dbReference type="ARBA" id="ARBA00023239"/>
    </source>
</evidence>
<dbReference type="SUPFAM" id="SSF53697">
    <property type="entry name" value="SIS domain"/>
    <property type="match status" value="1"/>
</dbReference>
<dbReference type="PANTHER" id="PTHR10088">
    <property type="entry name" value="GLUCOKINASE REGULATORY PROTEIN"/>
    <property type="match status" value="1"/>
</dbReference>
<evidence type="ECO:0000313" key="6">
    <source>
        <dbReference type="Proteomes" id="UP000031565"/>
    </source>
</evidence>
<keyword evidence="6" id="KW-1185">Reference proteome</keyword>
<dbReference type="InterPro" id="IPR001347">
    <property type="entry name" value="SIS_dom"/>
</dbReference>
<name>A0A2P6FEN3_9MOLU</name>
<dbReference type="GO" id="GO:0016803">
    <property type="term" value="F:ether hydrolase activity"/>
    <property type="evidence" value="ECO:0007669"/>
    <property type="project" value="TreeGrafter"/>
</dbReference>
<dbReference type="PANTHER" id="PTHR10088:SF4">
    <property type="entry name" value="GLUCOKINASE REGULATORY PROTEIN"/>
    <property type="match status" value="1"/>
</dbReference>
<protein>
    <recommendedName>
        <fullName evidence="3">N-acetylmuramic acid 6-phosphate etherase</fullName>
        <shortName evidence="3">MurNAc-6-P etherase</shortName>
        <ecNumber evidence="3">4.2.1.126</ecNumber>
    </recommendedName>
    <alternativeName>
        <fullName evidence="3">N-acetylmuramic acid 6-phosphate hydrolase</fullName>
    </alternativeName>
    <alternativeName>
        <fullName evidence="3">N-acetylmuramic acid 6-phosphate lyase</fullName>
    </alternativeName>
</protein>
<comment type="similarity">
    <text evidence="3">Belongs to the GCKR-like family. MurNAc-6-P etherase subfamily.</text>
</comment>
<dbReference type="PROSITE" id="PS51464">
    <property type="entry name" value="SIS"/>
    <property type="match status" value="1"/>
</dbReference>
<comment type="pathway">
    <text evidence="3">Amino-sugar metabolism; N-acetylmuramate degradation.</text>
</comment>
<dbReference type="UniPathway" id="UPA00342"/>
<dbReference type="STRING" id="2138.SMSRO_v1c16180"/>
<comment type="subunit">
    <text evidence="3">Homodimer.</text>
</comment>
<comment type="caution">
    <text evidence="5">The sequence shown here is derived from an EMBL/GenBank/DDBJ whole genome shotgun (WGS) entry which is preliminary data.</text>
</comment>
<gene>
    <name evidence="3 5" type="primary">murQ</name>
    <name evidence="5" type="ORF">SMSRO_SF017840</name>
</gene>
<dbReference type="NCBIfam" id="NF003915">
    <property type="entry name" value="PRK05441.1"/>
    <property type="match status" value="1"/>
</dbReference>
<feature type="active site" description="Proton donor" evidence="3">
    <location>
        <position position="86"/>
    </location>
</feature>